<dbReference type="EMBL" id="BSRI01000002">
    <property type="protein sequence ID" value="GLV60233.1"/>
    <property type="molecule type" value="Genomic_DNA"/>
</dbReference>
<dbReference type="HAMAP" id="MF_00163">
    <property type="entry name" value="Pep_deformylase"/>
    <property type="match status" value="1"/>
</dbReference>
<name>A0ABQ6G156_9CHLR</name>
<comment type="catalytic activity">
    <reaction evidence="2">
        <text>N-terminal N-formyl-L-methionyl-[peptide] + H2O = N-terminal L-methionyl-[peptide] + formate</text>
        <dbReference type="Rhea" id="RHEA:24420"/>
        <dbReference type="Rhea" id="RHEA-COMP:10639"/>
        <dbReference type="Rhea" id="RHEA-COMP:10640"/>
        <dbReference type="ChEBI" id="CHEBI:15377"/>
        <dbReference type="ChEBI" id="CHEBI:15740"/>
        <dbReference type="ChEBI" id="CHEBI:49298"/>
        <dbReference type="ChEBI" id="CHEBI:64731"/>
        <dbReference type="EC" id="3.5.1.88"/>
    </reaction>
</comment>
<dbReference type="InterPro" id="IPR036821">
    <property type="entry name" value="Peptide_deformylase_sf"/>
</dbReference>
<dbReference type="Gene3D" id="3.90.45.10">
    <property type="entry name" value="Peptide deformylase"/>
    <property type="match status" value="1"/>
</dbReference>
<keyword evidence="2" id="KW-0408">Iron</keyword>
<dbReference type="CDD" id="cd00487">
    <property type="entry name" value="Pep_deformylase"/>
    <property type="match status" value="1"/>
</dbReference>
<comment type="similarity">
    <text evidence="1 2">Belongs to the polypeptide deformylase family.</text>
</comment>
<evidence type="ECO:0000256" key="2">
    <source>
        <dbReference type="HAMAP-Rule" id="MF_00163"/>
    </source>
</evidence>
<reference evidence="3 4" key="1">
    <citation type="submission" date="2023-02" db="EMBL/GenBank/DDBJ databases">
        <title>Dictyobacter halimunensis sp. nov., a new member of the class Ktedonobacteria from forest soil in a geothermal area.</title>
        <authorList>
            <person name="Rachmania M.K."/>
            <person name="Ningsih F."/>
            <person name="Sakai Y."/>
            <person name="Yabe S."/>
            <person name="Yokota A."/>
            <person name="Sjamsuridzal W."/>
        </authorList>
    </citation>
    <scope>NUCLEOTIDE SEQUENCE [LARGE SCALE GENOMIC DNA]</scope>
    <source>
        <strain evidence="3 4">S3.2.2.5</strain>
    </source>
</reference>
<feature type="binding site" evidence="2">
    <location>
        <position position="94"/>
    </location>
    <ligand>
        <name>Fe cation</name>
        <dbReference type="ChEBI" id="CHEBI:24875"/>
    </ligand>
</feature>
<dbReference type="InterPro" id="IPR023635">
    <property type="entry name" value="Peptide_deformylase"/>
</dbReference>
<dbReference type="RefSeq" id="WP_338257247.1">
    <property type="nucleotide sequence ID" value="NZ_BSRI01000002.1"/>
</dbReference>
<keyword evidence="2" id="KW-0378">Hydrolase</keyword>
<dbReference type="PIRSF" id="PIRSF004749">
    <property type="entry name" value="Pep_def"/>
    <property type="match status" value="1"/>
</dbReference>
<dbReference type="NCBIfam" id="TIGR00079">
    <property type="entry name" value="pept_deformyl"/>
    <property type="match status" value="1"/>
</dbReference>
<dbReference type="Pfam" id="PF01327">
    <property type="entry name" value="Pep_deformylase"/>
    <property type="match status" value="1"/>
</dbReference>
<gene>
    <name evidence="3" type="primary">def_2</name>
    <name evidence="2" type="synonym">def</name>
    <name evidence="3" type="ORF">KDH_70530</name>
</gene>
<feature type="binding site" evidence="2">
    <location>
        <position position="137"/>
    </location>
    <ligand>
        <name>Fe cation</name>
        <dbReference type="ChEBI" id="CHEBI:24875"/>
    </ligand>
</feature>
<dbReference type="Proteomes" id="UP001344906">
    <property type="component" value="Unassembled WGS sequence"/>
</dbReference>
<proteinExistence type="inferred from homology"/>
<keyword evidence="2" id="KW-0479">Metal-binding</keyword>
<dbReference type="PANTHER" id="PTHR10458:SF22">
    <property type="entry name" value="PEPTIDE DEFORMYLASE"/>
    <property type="match status" value="1"/>
</dbReference>
<dbReference type="PANTHER" id="PTHR10458">
    <property type="entry name" value="PEPTIDE DEFORMYLASE"/>
    <property type="match status" value="1"/>
</dbReference>
<protein>
    <recommendedName>
        <fullName evidence="2">Peptide deformylase</fullName>
        <shortName evidence="2">PDF</shortName>
        <ecNumber evidence="2">3.5.1.88</ecNumber>
    </recommendedName>
    <alternativeName>
        <fullName evidence="2">Polypeptide deformylase</fullName>
    </alternativeName>
</protein>
<evidence type="ECO:0000313" key="4">
    <source>
        <dbReference type="Proteomes" id="UP001344906"/>
    </source>
</evidence>
<keyword evidence="4" id="KW-1185">Reference proteome</keyword>
<dbReference type="EC" id="3.5.1.88" evidence="2"/>
<dbReference type="NCBIfam" id="NF001159">
    <property type="entry name" value="PRK00150.1-3"/>
    <property type="match status" value="1"/>
</dbReference>
<comment type="caution">
    <text evidence="3">The sequence shown here is derived from an EMBL/GenBank/DDBJ whole genome shotgun (WGS) entry which is preliminary data.</text>
</comment>
<dbReference type="SUPFAM" id="SSF56420">
    <property type="entry name" value="Peptide deformylase"/>
    <property type="match status" value="1"/>
</dbReference>
<organism evidence="3 4">
    <name type="scientific">Dictyobacter halimunensis</name>
    <dbReference type="NCBI Taxonomy" id="3026934"/>
    <lineage>
        <taxon>Bacteria</taxon>
        <taxon>Bacillati</taxon>
        <taxon>Chloroflexota</taxon>
        <taxon>Ktedonobacteria</taxon>
        <taxon>Ktedonobacterales</taxon>
        <taxon>Dictyobacteraceae</taxon>
        <taxon>Dictyobacter</taxon>
    </lineage>
</organism>
<feature type="binding site" evidence="2">
    <location>
        <position position="141"/>
    </location>
    <ligand>
        <name>Fe cation</name>
        <dbReference type="ChEBI" id="CHEBI:24875"/>
    </ligand>
</feature>
<accession>A0ABQ6G156</accession>
<comment type="cofactor">
    <cofactor evidence="2">
        <name>Fe(2+)</name>
        <dbReference type="ChEBI" id="CHEBI:29033"/>
    </cofactor>
    <text evidence="2">Binds 1 Fe(2+) ion.</text>
</comment>
<evidence type="ECO:0000313" key="3">
    <source>
        <dbReference type="EMBL" id="GLV60233.1"/>
    </source>
</evidence>
<comment type="function">
    <text evidence="2">Removes the formyl group from the N-terminal Met of newly synthesized proteins. Requires at least a dipeptide for an efficient rate of reaction. N-terminal L-methionine is a prerequisite for activity but the enzyme has broad specificity at other positions.</text>
</comment>
<evidence type="ECO:0000256" key="1">
    <source>
        <dbReference type="ARBA" id="ARBA00010759"/>
    </source>
</evidence>
<dbReference type="PRINTS" id="PR01576">
    <property type="entry name" value="PDEFORMYLASE"/>
</dbReference>
<sequence length="173" mass="19426">MAVRDLIYYGNPLLRQKAKKIHRFDASLPKLAQDMFETMHANNGAGLAAPQIALSIRFFVVELTDPETEKHYKVAMANPEIVKSEGEQIGLDGCLSIPGYYGVNVRRANRVVVKGQDVRGKPMRIDAQGYFAWALQHEIDHLDGILYLDLLERPEDLREIDSSETEEASAARS</sequence>
<feature type="active site" evidence="2">
    <location>
        <position position="138"/>
    </location>
</feature>
<keyword evidence="2" id="KW-0648">Protein biosynthesis</keyword>